<keyword evidence="6" id="KW-0862">Zinc</keyword>
<proteinExistence type="inferred from homology"/>
<dbReference type="EnsemblMetazoa" id="SSS_1468s_mrna">
    <property type="protein sequence ID" value="KAF7488074.1"/>
    <property type="gene ID" value="SSS_1468"/>
</dbReference>
<dbReference type="AlphaFoldDB" id="A0A834R1Z8"/>
<comment type="cofactor">
    <cofactor evidence="1">
        <name>Zn(2+)</name>
        <dbReference type="ChEBI" id="CHEBI:29105"/>
    </cofactor>
</comment>
<dbReference type="PANTHER" id="PTHR12589:SF7">
    <property type="entry name" value="6-PYRUVOYL TETRAHYDROBIOPTERIN SYNTHASE"/>
    <property type="match status" value="1"/>
</dbReference>
<evidence type="ECO:0000256" key="8">
    <source>
        <dbReference type="ARBA" id="ARBA00023239"/>
    </source>
</evidence>
<keyword evidence="11" id="KW-1185">Reference proteome</keyword>
<keyword evidence="5" id="KW-0479">Metal-binding</keyword>
<dbReference type="FunFam" id="3.30.479.10:FF:000003">
    <property type="entry name" value="6-pyruvoyl tetrahydrobiopterin synthase"/>
    <property type="match status" value="1"/>
</dbReference>
<evidence type="ECO:0000256" key="1">
    <source>
        <dbReference type="ARBA" id="ARBA00001947"/>
    </source>
</evidence>
<evidence type="ECO:0000313" key="11">
    <source>
        <dbReference type="Proteomes" id="UP000070412"/>
    </source>
</evidence>
<organism evidence="9">
    <name type="scientific">Sarcoptes scabiei</name>
    <name type="common">Itch mite</name>
    <name type="synonym">Acarus scabiei</name>
    <dbReference type="NCBI Taxonomy" id="52283"/>
    <lineage>
        <taxon>Eukaryota</taxon>
        <taxon>Metazoa</taxon>
        <taxon>Ecdysozoa</taxon>
        <taxon>Arthropoda</taxon>
        <taxon>Chelicerata</taxon>
        <taxon>Arachnida</taxon>
        <taxon>Acari</taxon>
        <taxon>Acariformes</taxon>
        <taxon>Sarcoptiformes</taxon>
        <taxon>Astigmata</taxon>
        <taxon>Psoroptidia</taxon>
        <taxon>Sarcoptoidea</taxon>
        <taxon>Sarcoptidae</taxon>
        <taxon>Sarcoptinae</taxon>
        <taxon>Sarcoptes</taxon>
    </lineage>
</organism>
<dbReference type="PANTHER" id="PTHR12589">
    <property type="entry name" value="PYRUVOYL TETRAHYDROBIOPTERIN SYNTHASE"/>
    <property type="match status" value="1"/>
</dbReference>
<keyword evidence="7" id="KW-0783">Tetrahydrobiopterin biosynthesis</keyword>
<evidence type="ECO:0000256" key="7">
    <source>
        <dbReference type="ARBA" id="ARBA00023007"/>
    </source>
</evidence>
<gene>
    <name evidence="9" type="ORF">SSS_1468</name>
</gene>
<evidence type="ECO:0000256" key="5">
    <source>
        <dbReference type="ARBA" id="ARBA00022723"/>
    </source>
</evidence>
<dbReference type="InterPro" id="IPR007115">
    <property type="entry name" value="6-PTP_synth/QueD"/>
</dbReference>
<dbReference type="OMA" id="HFNAAHK"/>
<keyword evidence="8" id="KW-0456">Lyase</keyword>
<dbReference type="EMBL" id="WVUK01000066">
    <property type="protein sequence ID" value="KAF7488074.1"/>
    <property type="molecule type" value="Genomic_DNA"/>
</dbReference>
<protein>
    <recommendedName>
        <fullName evidence="4">6-pyruvoyltetrahydropterin synthase</fullName>
        <ecNumber evidence="4">4.2.3.12</ecNumber>
    </recommendedName>
</protein>
<name>A0A834R1Z8_SARSC</name>
<dbReference type="InterPro" id="IPR038418">
    <property type="entry name" value="6-PTP_synth/QueD_sf"/>
</dbReference>
<reference evidence="10" key="3">
    <citation type="submission" date="2022-06" db="UniProtKB">
        <authorList>
            <consortium name="EnsemblMetazoa"/>
        </authorList>
    </citation>
    <scope>IDENTIFICATION</scope>
</reference>
<dbReference type="SUPFAM" id="SSF55620">
    <property type="entry name" value="Tetrahydrobiopterin biosynthesis enzymes-like"/>
    <property type="match status" value="1"/>
</dbReference>
<reference evidence="11" key="1">
    <citation type="journal article" date="2020" name="PLoS Negl. Trop. Dis.">
        <title>High-quality nuclear genome for Sarcoptes scabiei-A critical resource for a neglected parasite.</title>
        <authorList>
            <person name="Korhonen P.K."/>
            <person name="Gasser R.B."/>
            <person name="Ma G."/>
            <person name="Wang T."/>
            <person name="Stroehlein A.J."/>
            <person name="Young N.D."/>
            <person name="Ang C.S."/>
            <person name="Fernando D.D."/>
            <person name="Lu H.C."/>
            <person name="Taylor S."/>
            <person name="Reynolds S.L."/>
            <person name="Mofiz E."/>
            <person name="Najaraj S.H."/>
            <person name="Gowda H."/>
            <person name="Madugundu A."/>
            <person name="Renuse S."/>
            <person name="Holt D."/>
            <person name="Pandey A."/>
            <person name="Papenfuss A.T."/>
            <person name="Fischer K."/>
        </authorList>
    </citation>
    <scope>NUCLEOTIDE SEQUENCE [LARGE SCALE GENOMIC DNA]</scope>
</reference>
<dbReference type="Pfam" id="PF01242">
    <property type="entry name" value="PTPS"/>
    <property type="match status" value="1"/>
</dbReference>
<evidence type="ECO:0000256" key="4">
    <source>
        <dbReference type="ARBA" id="ARBA00013100"/>
    </source>
</evidence>
<evidence type="ECO:0000256" key="3">
    <source>
        <dbReference type="ARBA" id="ARBA00009164"/>
    </source>
</evidence>
<dbReference type="GO" id="GO:0005739">
    <property type="term" value="C:mitochondrion"/>
    <property type="evidence" value="ECO:0007669"/>
    <property type="project" value="TreeGrafter"/>
</dbReference>
<evidence type="ECO:0000313" key="10">
    <source>
        <dbReference type="EnsemblMetazoa" id="KAF7488074.1"/>
    </source>
</evidence>
<dbReference type="OrthoDB" id="14045at2759"/>
<comment type="pathway">
    <text evidence="2">Cofactor biosynthesis; tetrahydrobiopterin biosynthesis; tetrahydrobiopterin from 7,8-dihydroneopterin triphosphate: step 1/3.</text>
</comment>
<dbReference type="Proteomes" id="UP000070412">
    <property type="component" value="Unassembled WGS sequence"/>
</dbReference>
<sequence>MTDILATKSTSRPLVYLTRIEKFSSAHRLFQKNRLGSSSIETPDNSIYGKCNNIHGHNYTLEVMIKGPIDSETGMLINVADLKAIIDEHVMKHLDHKYIDEEVDYFCQSQQISTSENVCVYIWNQIGSHLPKSVRLHRIRLHETDKNIVDYYGEMFSNS</sequence>
<accession>A0A834R1Z8</accession>
<dbReference type="UniPathway" id="UPA00849">
    <property type="reaction ID" value="UER00819"/>
</dbReference>
<evidence type="ECO:0000256" key="6">
    <source>
        <dbReference type="ARBA" id="ARBA00022833"/>
    </source>
</evidence>
<dbReference type="GO" id="GO:0046872">
    <property type="term" value="F:metal ion binding"/>
    <property type="evidence" value="ECO:0007669"/>
    <property type="project" value="UniProtKB-KW"/>
</dbReference>
<evidence type="ECO:0000256" key="2">
    <source>
        <dbReference type="ARBA" id="ARBA00005126"/>
    </source>
</evidence>
<dbReference type="GO" id="GO:0006729">
    <property type="term" value="P:tetrahydrobiopterin biosynthetic process"/>
    <property type="evidence" value="ECO:0007669"/>
    <property type="project" value="UniProtKB-UniPathway"/>
</dbReference>
<comment type="similarity">
    <text evidence="3">Belongs to the PTPS family.</text>
</comment>
<reference evidence="9" key="2">
    <citation type="submission" date="2020-01" db="EMBL/GenBank/DDBJ databases">
        <authorList>
            <person name="Korhonen P.K.K."/>
            <person name="Guangxu M.G."/>
            <person name="Wang T.W."/>
            <person name="Stroehlein A.J.S."/>
            <person name="Young N.D."/>
            <person name="Ang C.-S.A."/>
            <person name="Fernando D.W.F."/>
            <person name="Lu H.L."/>
            <person name="Taylor S.T."/>
            <person name="Ehtesham M.E.M."/>
            <person name="Najaraj S.H.N."/>
            <person name="Harsha G.H.G."/>
            <person name="Madugundu A.M."/>
            <person name="Renuse S.R."/>
            <person name="Holt D.H."/>
            <person name="Pandey A.P."/>
            <person name="Papenfuss A.P."/>
            <person name="Gasser R.B.G."/>
            <person name="Fischer K.F."/>
        </authorList>
    </citation>
    <scope>NUCLEOTIDE SEQUENCE</scope>
    <source>
        <strain evidence="9">SSS_KF_BRIS2020</strain>
    </source>
</reference>
<dbReference type="Gene3D" id="3.30.479.10">
    <property type="entry name" value="6-pyruvoyl tetrahydropterin synthase/QueD"/>
    <property type="match status" value="1"/>
</dbReference>
<dbReference type="EC" id="4.2.3.12" evidence="4"/>
<dbReference type="GO" id="GO:0003874">
    <property type="term" value="F:6-pyruvoyltetrahydropterin synthase activity"/>
    <property type="evidence" value="ECO:0007669"/>
    <property type="project" value="UniProtKB-EC"/>
</dbReference>
<evidence type="ECO:0000313" key="9">
    <source>
        <dbReference type="EMBL" id="KAF7488074.1"/>
    </source>
</evidence>